<dbReference type="Gene3D" id="3.40.309.10">
    <property type="entry name" value="Aldehyde Dehydrogenase, Chain A, domain 2"/>
    <property type="match status" value="1"/>
</dbReference>
<dbReference type="InterPro" id="IPR047110">
    <property type="entry name" value="GABD/Sad-like"/>
</dbReference>
<evidence type="ECO:0000256" key="3">
    <source>
        <dbReference type="ARBA" id="ARBA00023002"/>
    </source>
</evidence>
<accession>A0ABP8FXS1</accession>
<dbReference type="InterPro" id="IPR015590">
    <property type="entry name" value="Aldehyde_DH_dom"/>
</dbReference>
<evidence type="ECO:0000313" key="6">
    <source>
        <dbReference type="Proteomes" id="UP001500582"/>
    </source>
</evidence>
<keyword evidence="6" id="KW-1185">Reference proteome</keyword>
<gene>
    <name evidence="5" type="ORF">GCM10023149_08740</name>
</gene>
<dbReference type="InterPro" id="IPR016160">
    <property type="entry name" value="Ald_DH_CS_CYS"/>
</dbReference>
<dbReference type="Pfam" id="PF00171">
    <property type="entry name" value="Aldedh"/>
    <property type="match status" value="1"/>
</dbReference>
<dbReference type="EMBL" id="BAABFT010000002">
    <property type="protein sequence ID" value="GAA4313117.1"/>
    <property type="molecule type" value="Genomic_DNA"/>
</dbReference>
<dbReference type="InterPro" id="IPR016162">
    <property type="entry name" value="Ald_DH_N"/>
</dbReference>
<dbReference type="InterPro" id="IPR016163">
    <property type="entry name" value="Ald_DH_C"/>
</dbReference>
<dbReference type="Gene3D" id="3.40.605.10">
    <property type="entry name" value="Aldehyde Dehydrogenase, Chain A, domain 1"/>
    <property type="match status" value="1"/>
</dbReference>
<dbReference type="CDD" id="cd07100">
    <property type="entry name" value="ALDH_SSADH1_GabD1"/>
    <property type="match status" value="1"/>
</dbReference>
<evidence type="ECO:0000256" key="2">
    <source>
        <dbReference type="ARBA" id="ARBA00022857"/>
    </source>
</evidence>
<sequence>MEILSINPANGKTIKKYSAHSDKQVDKKIQQTHTAWLNWRTSPREERSRLLNNIATVLTERKDELAKLMALEMGKPLAQGVAEIEKCAAVCEYYATNAAEHLKDQLIKTDALKSFVSFQPLGVVLAIMPWNFPFWQVFRFLAPALAAGNCGVLKHASNVPGCALAIQDIVKAAGFPQHVFQTLLVGSSKVDAIIANKHIQAVTLTGSTGAGIKVAQKAGSLLKKTVLELGGSDPYIILEDADLELAAETCVNSRLINGGQSCIAAKRFIVVKSVEKQFTKLFLQKMEAKKMGDPFEQGVDVGPQARIDLRDELHKQVRQAVKQGAKCILGGEIPKGVNAFYPPTILTKVTDSNIAFQEELFGPVAAIISAKDENDAIRLANKSVFGLGSAVFTKDKKRGELIATTLIEAGSCFVNSLVKSDPRLPFGGIKQSGYGRELGMFGIHEFVNIKTVFIA</sequence>
<dbReference type="SUPFAM" id="SSF53720">
    <property type="entry name" value="ALDH-like"/>
    <property type="match status" value="1"/>
</dbReference>
<reference evidence="6" key="1">
    <citation type="journal article" date="2019" name="Int. J. Syst. Evol. Microbiol.">
        <title>The Global Catalogue of Microorganisms (GCM) 10K type strain sequencing project: providing services to taxonomists for standard genome sequencing and annotation.</title>
        <authorList>
            <consortium name="The Broad Institute Genomics Platform"/>
            <consortium name="The Broad Institute Genome Sequencing Center for Infectious Disease"/>
            <person name="Wu L."/>
            <person name="Ma J."/>
        </authorList>
    </citation>
    <scope>NUCLEOTIDE SEQUENCE [LARGE SCALE GENOMIC DNA]</scope>
    <source>
        <strain evidence="6">JCM 17705</strain>
    </source>
</reference>
<name>A0ABP8FXS1_9SPHI</name>
<feature type="domain" description="Aldehyde dehydrogenase" evidence="4">
    <location>
        <begin position="3"/>
        <end position="452"/>
    </location>
</feature>
<dbReference type="RefSeq" id="WP_345209782.1">
    <property type="nucleotide sequence ID" value="NZ_BAABFT010000002.1"/>
</dbReference>
<evidence type="ECO:0000313" key="5">
    <source>
        <dbReference type="EMBL" id="GAA4313117.1"/>
    </source>
</evidence>
<comment type="similarity">
    <text evidence="1">Belongs to the aldehyde dehydrogenase family.</text>
</comment>
<proteinExistence type="inferred from homology"/>
<evidence type="ECO:0000259" key="4">
    <source>
        <dbReference type="Pfam" id="PF00171"/>
    </source>
</evidence>
<keyword evidence="3" id="KW-0560">Oxidoreductase</keyword>
<dbReference type="PANTHER" id="PTHR43217">
    <property type="entry name" value="SUCCINATE SEMIALDEHYDE DEHYDROGENASE [NAD(P)+] SAD"/>
    <property type="match status" value="1"/>
</dbReference>
<dbReference type="InterPro" id="IPR044148">
    <property type="entry name" value="ALDH_GabD1-like"/>
</dbReference>
<dbReference type="PROSITE" id="PS00070">
    <property type="entry name" value="ALDEHYDE_DEHYDR_CYS"/>
    <property type="match status" value="1"/>
</dbReference>
<dbReference type="PANTHER" id="PTHR43217:SF1">
    <property type="entry name" value="SUCCINATE SEMIALDEHYDE DEHYDROGENASE [NAD(P)+] SAD"/>
    <property type="match status" value="1"/>
</dbReference>
<organism evidence="5 6">
    <name type="scientific">Mucilaginibacter gynuensis</name>
    <dbReference type="NCBI Taxonomy" id="1302236"/>
    <lineage>
        <taxon>Bacteria</taxon>
        <taxon>Pseudomonadati</taxon>
        <taxon>Bacteroidota</taxon>
        <taxon>Sphingobacteriia</taxon>
        <taxon>Sphingobacteriales</taxon>
        <taxon>Sphingobacteriaceae</taxon>
        <taxon>Mucilaginibacter</taxon>
    </lineage>
</organism>
<dbReference type="InterPro" id="IPR016161">
    <property type="entry name" value="Ald_DH/histidinol_DH"/>
</dbReference>
<protein>
    <submittedName>
        <fullName evidence="5">NAD-dependent succinate-semialdehyde dehydrogenase</fullName>
    </submittedName>
</protein>
<dbReference type="Proteomes" id="UP001500582">
    <property type="component" value="Unassembled WGS sequence"/>
</dbReference>
<comment type="caution">
    <text evidence="5">The sequence shown here is derived from an EMBL/GenBank/DDBJ whole genome shotgun (WGS) entry which is preliminary data.</text>
</comment>
<keyword evidence="2" id="KW-0521">NADP</keyword>
<evidence type="ECO:0000256" key="1">
    <source>
        <dbReference type="ARBA" id="ARBA00009986"/>
    </source>
</evidence>